<dbReference type="RefSeq" id="WP_138117620.1">
    <property type="nucleotide sequence ID" value="NZ_CAOLUG010000007.1"/>
</dbReference>
<dbReference type="EMBL" id="LN907858">
    <property type="protein sequence ID" value="CUU39382.1"/>
    <property type="molecule type" value="Genomic_DNA"/>
</dbReference>
<evidence type="ECO:0000313" key="3">
    <source>
        <dbReference type="EMBL" id="TLD79502.1"/>
    </source>
</evidence>
<reference evidence="5" key="3">
    <citation type="submission" date="2015-11" db="EMBL/GenBank/DDBJ databases">
        <authorList>
            <person name="Anvar S.Y."/>
        </authorList>
    </citation>
    <scope>NUCLEOTIDE SEQUENCE [LARGE SCALE GENOMIC DNA]</scope>
</reference>
<dbReference type="GeneID" id="78150801"/>
<gene>
    <name evidence="2" type="ORF">BN2458_PEG0496</name>
    <name evidence="3" type="ORF">LS75_000750</name>
</gene>
<keyword evidence="1" id="KW-0472">Membrane</keyword>
<organism evidence="2 5">
    <name type="scientific">Helicobacter typhlonius</name>
    <dbReference type="NCBI Taxonomy" id="76936"/>
    <lineage>
        <taxon>Bacteria</taxon>
        <taxon>Pseudomonadati</taxon>
        <taxon>Campylobacterota</taxon>
        <taxon>Epsilonproteobacteria</taxon>
        <taxon>Campylobacterales</taxon>
        <taxon>Helicobacteraceae</taxon>
        <taxon>Helicobacter</taxon>
    </lineage>
</organism>
<evidence type="ECO:0000313" key="2">
    <source>
        <dbReference type="EMBL" id="CUU39382.1"/>
    </source>
</evidence>
<keyword evidence="1" id="KW-1133">Transmembrane helix</keyword>
<proteinExistence type="predicted"/>
<evidence type="ECO:0000313" key="4">
    <source>
        <dbReference type="Proteomes" id="UP000029925"/>
    </source>
</evidence>
<reference evidence="2" key="2">
    <citation type="submission" date="2015-11" db="EMBL/GenBank/DDBJ databases">
        <authorList>
            <person name="Zhang Y."/>
            <person name="Guo Z."/>
        </authorList>
    </citation>
    <scope>NUCLEOTIDE SEQUENCE</scope>
    <source>
        <strain evidence="2">1</strain>
    </source>
</reference>
<dbReference type="OrthoDB" id="5322848at2"/>
<dbReference type="STRING" id="76936.BN2458_PEG0496"/>
<keyword evidence="1" id="KW-0812">Transmembrane</keyword>
<dbReference type="AlphaFoldDB" id="A0A0S4PUG0"/>
<reference evidence="3 4" key="1">
    <citation type="journal article" date="2014" name="Genome Announc.">
        <title>Draft genome sequences of eight enterohepatic helicobacter species isolated from both laboratory and wild rodents.</title>
        <authorList>
            <person name="Sheh A."/>
            <person name="Shen Z."/>
            <person name="Fox J.G."/>
        </authorList>
    </citation>
    <scope>NUCLEOTIDE SEQUENCE [LARGE SCALE GENOMIC DNA]</scope>
    <source>
        <strain evidence="3 4">MIT 98-6810</strain>
    </source>
</reference>
<feature type="transmembrane region" description="Helical" evidence="1">
    <location>
        <begin position="180"/>
        <end position="199"/>
    </location>
</feature>
<evidence type="ECO:0000313" key="5">
    <source>
        <dbReference type="Proteomes" id="UP000064525"/>
    </source>
</evidence>
<dbReference type="Proteomes" id="UP000064525">
    <property type="component" value="Chromosome I"/>
</dbReference>
<name>A0A0S4PUG0_9HELI</name>
<keyword evidence="4" id="KW-1185">Reference proteome</keyword>
<protein>
    <submittedName>
        <fullName evidence="2">Predicted membrane-associated</fullName>
    </submittedName>
</protein>
<dbReference type="Proteomes" id="UP000029925">
    <property type="component" value="Unassembled WGS sequence"/>
</dbReference>
<evidence type="ECO:0000256" key="1">
    <source>
        <dbReference type="SAM" id="Phobius"/>
    </source>
</evidence>
<dbReference type="PATRIC" id="fig|76936.10.peg.484"/>
<dbReference type="KEGG" id="hty:BN2458_PEG0496"/>
<dbReference type="EMBL" id="JRPF02000001">
    <property type="protein sequence ID" value="TLD79502.1"/>
    <property type="molecule type" value="Genomic_DNA"/>
</dbReference>
<accession>A0A0S4PUG0</accession>
<sequence>MKWRVIFVCLAIAHILYADVEISDIEIKQGVDRVEVILNMRGVYEKSPHLTMQEGYKGVVFPQLQANARNQSFSGFFIKEVQVFNVQGSLYVIGVGDVKIIDVQLSKAPYAFKIVFIKVAPPQSEIDILLQTPHKIPNIDIITSPPSTAPTPKPIEQNTQSNDILSSVLPFKEDMNIDTWRYMAVLGVMAFLVIVLWIVKRYVVRKKPFKSYLASISQTKPELFDPTKIEVVSRKDIDSKHKILTLESNGYRYLILIGATSTTLIDRYPIPQNITLEEQLRFDDQFAKLLEQKQERLSKYLHTQ</sequence>